<dbReference type="Pfam" id="PF13484">
    <property type="entry name" value="Fer4_16"/>
    <property type="match status" value="1"/>
</dbReference>
<evidence type="ECO:0000256" key="4">
    <source>
        <dbReference type="ARBA" id="ARBA00022723"/>
    </source>
</evidence>
<keyword evidence="3" id="KW-0819">tRNA processing</keyword>
<name>A0A1C3EL00_9PLAN</name>
<keyword evidence="5" id="KW-0671">Queuosine biosynthesis</keyword>
<dbReference type="PROSITE" id="PS00198">
    <property type="entry name" value="4FE4S_FER_1"/>
    <property type="match status" value="1"/>
</dbReference>
<evidence type="ECO:0000256" key="7">
    <source>
        <dbReference type="ARBA" id="ARBA00023004"/>
    </source>
</evidence>
<dbReference type="InterPro" id="IPR004453">
    <property type="entry name" value="QueG"/>
</dbReference>
<organism evidence="10 11">
    <name type="scientific">Planctopirus hydrillae</name>
    <dbReference type="NCBI Taxonomy" id="1841610"/>
    <lineage>
        <taxon>Bacteria</taxon>
        <taxon>Pseudomonadati</taxon>
        <taxon>Planctomycetota</taxon>
        <taxon>Planctomycetia</taxon>
        <taxon>Planctomycetales</taxon>
        <taxon>Planctomycetaceae</taxon>
        <taxon>Planctopirus</taxon>
    </lineage>
</organism>
<dbReference type="EMBL" id="LYDR01000046">
    <property type="protein sequence ID" value="ODA33918.1"/>
    <property type="molecule type" value="Genomic_DNA"/>
</dbReference>
<dbReference type="PANTHER" id="PTHR30002:SF4">
    <property type="entry name" value="EPOXYQUEUOSINE REDUCTASE"/>
    <property type="match status" value="1"/>
</dbReference>
<evidence type="ECO:0000313" key="11">
    <source>
        <dbReference type="Proteomes" id="UP000094828"/>
    </source>
</evidence>
<dbReference type="InterPro" id="IPR013542">
    <property type="entry name" value="QueG_DUF1730"/>
</dbReference>
<evidence type="ECO:0000256" key="3">
    <source>
        <dbReference type="ARBA" id="ARBA00022694"/>
    </source>
</evidence>
<dbReference type="Gene3D" id="3.30.70.20">
    <property type="match status" value="1"/>
</dbReference>
<dbReference type="GO" id="GO:0008616">
    <property type="term" value="P:tRNA queuosine(34) biosynthetic process"/>
    <property type="evidence" value="ECO:0007669"/>
    <property type="project" value="UniProtKB-KW"/>
</dbReference>
<dbReference type="GO" id="GO:0052693">
    <property type="term" value="F:epoxyqueuosine reductase activity"/>
    <property type="evidence" value="ECO:0007669"/>
    <property type="project" value="TreeGrafter"/>
</dbReference>
<evidence type="ECO:0000256" key="8">
    <source>
        <dbReference type="ARBA" id="ARBA00023014"/>
    </source>
</evidence>
<evidence type="ECO:0000256" key="2">
    <source>
        <dbReference type="ARBA" id="ARBA00022490"/>
    </source>
</evidence>
<keyword evidence="2" id="KW-0963">Cytoplasm</keyword>
<keyword evidence="7" id="KW-0408">Iron</keyword>
<accession>A0A1C3EL00</accession>
<proteinExistence type="predicted"/>
<dbReference type="GO" id="GO:0046872">
    <property type="term" value="F:metal ion binding"/>
    <property type="evidence" value="ECO:0007669"/>
    <property type="project" value="UniProtKB-KW"/>
</dbReference>
<comment type="caution">
    <text evidence="10">The sequence shown here is derived from an EMBL/GenBank/DDBJ whole genome shotgun (WGS) entry which is preliminary data.</text>
</comment>
<evidence type="ECO:0000256" key="6">
    <source>
        <dbReference type="ARBA" id="ARBA00023002"/>
    </source>
</evidence>
<protein>
    <submittedName>
        <fullName evidence="10">tRNA epoxyqueuosine(34) reductase QueG</fullName>
    </submittedName>
</protein>
<dbReference type="STRING" id="1841610.A6X21_17885"/>
<dbReference type="InterPro" id="IPR017896">
    <property type="entry name" value="4Fe4S_Fe-S-bd"/>
</dbReference>
<dbReference type="PROSITE" id="PS51379">
    <property type="entry name" value="4FE4S_FER_2"/>
    <property type="match status" value="1"/>
</dbReference>
<evidence type="ECO:0000256" key="1">
    <source>
        <dbReference type="ARBA" id="ARBA00022485"/>
    </source>
</evidence>
<evidence type="ECO:0000313" key="10">
    <source>
        <dbReference type="EMBL" id="ODA33918.1"/>
    </source>
</evidence>
<keyword evidence="6" id="KW-0560">Oxidoreductase</keyword>
<reference evidence="10 11" key="1">
    <citation type="submission" date="2016-05" db="EMBL/GenBank/DDBJ databases">
        <title>Genomic and physiological characterization of Planctopirus sp. isolated from fresh water lake.</title>
        <authorList>
            <person name="Subhash Y."/>
            <person name="Ramana C."/>
        </authorList>
    </citation>
    <scope>NUCLEOTIDE SEQUENCE [LARGE SCALE GENOMIC DNA]</scope>
    <source>
        <strain evidence="10 11">JC280</strain>
    </source>
</reference>
<dbReference type="Proteomes" id="UP000094828">
    <property type="component" value="Unassembled WGS sequence"/>
</dbReference>
<dbReference type="PANTHER" id="PTHR30002">
    <property type="entry name" value="EPOXYQUEUOSINE REDUCTASE"/>
    <property type="match status" value="1"/>
</dbReference>
<keyword evidence="11" id="KW-1185">Reference proteome</keyword>
<dbReference type="InterPro" id="IPR017900">
    <property type="entry name" value="4Fe4S_Fe_S_CS"/>
</dbReference>
<dbReference type="SUPFAM" id="SSF46548">
    <property type="entry name" value="alpha-helical ferredoxin"/>
    <property type="match status" value="1"/>
</dbReference>
<dbReference type="RefSeq" id="WP_068846736.1">
    <property type="nucleotide sequence ID" value="NZ_LYDR01000046.1"/>
</dbReference>
<feature type="domain" description="4Fe-4S ferredoxin-type" evidence="9">
    <location>
        <begin position="186"/>
        <end position="215"/>
    </location>
</feature>
<gene>
    <name evidence="10" type="ORF">A6X21_17885</name>
</gene>
<evidence type="ECO:0000259" key="9">
    <source>
        <dbReference type="PROSITE" id="PS51379"/>
    </source>
</evidence>
<evidence type="ECO:0000256" key="5">
    <source>
        <dbReference type="ARBA" id="ARBA00022785"/>
    </source>
</evidence>
<dbReference type="AlphaFoldDB" id="A0A1C3EL00"/>
<dbReference type="Pfam" id="PF08331">
    <property type="entry name" value="QueG_DUF1730"/>
    <property type="match status" value="1"/>
</dbReference>
<dbReference type="NCBIfam" id="TIGR00276">
    <property type="entry name" value="tRNA epoxyqueuosine(34) reductase QueG"/>
    <property type="match status" value="1"/>
</dbReference>
<keyword evidence="4" id="KW-0479">Metal-binding</keyword>
<keyword evidence="8" id="KW-0411">Iron-sulfur</keyword>
<keyword evidence="1" id="KW-0004">4Fe-4S</keyword>
<sequence length="413" mass="45615">MLIIPADKAMIADGLKQTLLDAGFALVGIAPAVSPLGLDRLHEWLQAGYAGEMSYIERRQHAYAHPENVLPRVASIVMAAWNYQPQGSPDTLDESRQRGRIAAYAQLPEDYHHWLKEKLQPGILFLRKHFPNDRTRTAIDTAPLLEREYASLAGLGWFGKNTMLIDRQQGSYLLLASILTQTELPPDAPHQTQHCGNCTRCLEICPTDAFPQPGVLDATKCISYLTIELKGLPAEPLRKGIGPWLLGCDLCQDVCPWNTKRQKVWSRAQSANDQQRTKLTDNETSEAALVEAESNPALFLTISEEAFQQRFGKTPLERPGRAGMARNAAIVLGNIGSFNDWPAIEHGLADSSAVVRSACAWAAVELALREPLLKSIAETALRNRLPLEDNSIETSATYRELQAALDRLTIPPA</sequence>
<dbReference type="GO" id="GO:0051539">
    <property type="term" value="F:4 iron, 4 sulfur cluster binding"/>
    <property type="evidence" value="ECO:0007669"/>
    <property type="project" value="UniProtKB-KW"/>
</dbReference>